<sequence length="86" mass="9236">MSAAFYLLGRTVCTGEPCRVVGETHIEKCERTWAAPLVSGLRLSRLGPLSSLESSSALCTSGAVEARRCRMGEGSDELAEQVKYAK</sequence>
<evidence type="ECO:0000313" key="1">
    <source>
        <dbReference type="EMBL" id="KII84258.1"/>
    </source>
</evidence>
<evidence type="ECO:0000313" key="2">
    <source>
        <dbReference type="Proteomes" id="UP000053263"/>
    </source>
</evidence>
<proteinExistence type="predicted"/>
<dbReference type="AlphaFoldDB" id="A0A0C9T7Z5"/>
<dbReference type="EMBL" id="KN832571">
    <property type="protein sequence ID" value="KII84258.1"/>
    <property type="molecule type" value="Genomic_DNA"/>
</dbReference>
<organism evidence="1 2">
    <name type="scientific">Plicaturopsis crispa FD-325 SS-3</name>
    <dbReference type="NCBI Taxonomy" id="944288"/>
    <lineage>
        <taxon>Eukaryota</taxon>
        <taxon>Fungi</taxon>
        <taxon>Dikarya</taxon>
        <taxon>Basidiomycota</taxon>
        <taxon>Agaricomycotina</taxon>
        <taxon>Agaricomycetes</taxon>
        <taxon>Agaricomycetidae</taxon>
        <taxon>Amylocorticiales</taxon>
        <taxon>Amylocorticiaceae</taxon>
        <taxon>Plicatura</taxon>
        <taxon>Plicaturopsis crispa</taxon>
    </lineage>
</organism>
<keyword evidence="2" id="KW-1185">Reference proteome</keyword>
<accession>A0A0C9T7Z5</accession>
<reference evidence="1 2" key="1">
    <citation type="submission" date="2014-06" db="EMBL/GenBank/DDBJ databases">
        <title>Evolutionary Origins and Diversification of the Mycorrhizal Mutualists.</title>
        <authorList>
            <consortium name="DOE Joint Genome Institute"/>
            <consortium name="Mycorrhizal Genomics Consortium"/>
            <person name="Kohler A."/>
            <person name="Kuo A."/>
            <person name="Nagy L.G."/>
            <person name="Floudas D."/>
            <person name="Copeland A."/>
            <person name="Barry K.W."/>
            <person name="Cichocki N."/>
            <person name="Veneault-Fourrey C."/>
            <person name="LaButti K."/>
            <person name="Lindquist E.A."/>
            <person name="Lipzen A."/>
            <person name="Lundell T."/>
            <person name="Morin E."/>
            <person name="Murat C."/>
            <person name="Riley R."/>
            <person name="Ohm R."/>
            <person name="Sun H."/>
            <person name="Tunlid A."/>
            <person name="Henrissat B."/>
            <person name="Grigoriev I.V."/>
            <person name="Hibbett D.S."/>
            <person name="Martin F."/>
        </authorList>
    </citation>
    <scope>NUCLEOTIDE SEQUENCE [LARGE SCALE GENOMIC DNA]</scope>
    <source>
        <strain evidence="1 2">FD-325 SS-3</strain>
    </source>
</reference>
<gene>
    <name evidence="1" type="ORF">PLICRDRAFT_46110</name>
</gene>
<dbReference type="HOGENOM" id="CLU_2498792_0_0_1"/>
<name>A0A0C9T7Z5_PLICR</name>
<dbReference type="Proteomes" id="UP000053263">
    <property type="component" value="Unassembled WGS sequence"/>
</dbReference>
<protein>
    <submittedName>
        <fullName evidence="1">Unplaced genomic scaffold PLICRscaffold_18, whole genome shotgun sequence</fullName>
    </submittedName>
</protein>